<keyword evidence="6" id="KW-1185">Reference proteome</keyword>
<feature type="domain" description="TATA-binding protein interacting (TIP20)" evidence="4">
    <location>
        <begin position="1091"/>
        <end position="1253"/>
    </location>
</feature>
<name>A0A922HUP1_DERFA</name>
<protein>
    <submittedName>
        <fullName evidence="5">Cullin-associated NEDD8-dissociated protein 1</fullName>
    </submittedName>
</protein>
<sequence length="1285" mass="146395">MATPNNSYQISVLIQKMSSADKDFRFMATNDLLNELQNDSIKLDDDAERKIVKTLLGLLKDNNAEVQNLAVKWYGLMKIFFIQIKNVYVHVSFSLGPLVNKIKEQLAENVVDALCENILSSDEVLKETSSIGLKTVISEISIDSKSLVSTICIRITSKLIIALNSLNNNCSVQIDVLDIFSDLIIRFGHVLSMSYPALKDSLLPLLNNGRNSISKRTINCLAGMSITCNDHIYKEIIEYLLVELNQCDNVRAKIYINCLTAICKHSGTRISPYIDTIVALNEKFLQRQEDELIEACLLLFEIFVRRCPQEINPHLQKIITVCVKYISYDPNYNYDDNDDEDMEMDNDVDEYNGEDDYEEYSDEDDMSWKVRRASAKTLETIILNRLDLLEEFYQLISPTIIMQFREREENVKVDIFNTYIALLRQTRALVTNSENNEKFKQILKDQVPKIVRSLDRQLKEKSIKTRQCCFALLSELVQILPNALADPINEADEKKNYLNNIIPGILYSLNSNNSSSSMKIEALAFLNILFKNHDAQVFQNYFNALITEIRKAVSDDFYKISGEALIVLTELVQIIRPSLSIDSNVIDSNSGAFGYLDTLYSMTYDKLKASDVDLEVKESAINCMAQIICTFGDHMNDEYLFRTFALFLERLKNETTRLTCVRALIKITSVSFAKPLKLNPMFPEAFSILAQFLKQNKRSIKIHTLILLEKVFRNYIEYCTKDINEEIVKQMVPLISESDLYISQLALAALTAMIMSHKAFHDIIPQRILPEALVLIRSPLMQGSTLMAMLDFFRAIVKSSFPGLDYNELIARLTQPIMQPNQQLHKQAYYSISKCIAAISLLNDKYAASIVSNLIEQIRNPMLVTGNGSSGAQNESVQLYSLLTIAEIGKSLDLEQLQQPLQDALIQSFNSSHEEVKSAASICLGSVSMGNLERNLSFILSEISNNPKRQYLFLNALKEIVSCLSVDHQKICHLEPHFESIVQLLIKYAQCDEEGARYVVAECLGKLTLLKPANLLPVLLENLRNGSTNIRETIITSIRFAIADCSPQAEYFTMLKQLIGAYIETLNDKDINVRRVAFITLNSILHNKASLIRDFLGQVFPMLYQETHPKPEYVREVEMGPFKHTVDDGLDLRKAVFECMYTLLDSCLDKVEIFEYLNNVELGLKDTYDIKMLTYLILIRLSDLCPSAILQRLENIVGLLKETCFAKLKSNAVKQEFEKQDELRRSAIRAFVAIYRIRDADKDATANELMNAIKTMPELQNLYQSVMESNKIINELLPSMEVDFN</sequence>
<dbReference type="EMBL" id="ASGP02000004">
    <property type="protein sequence ID" value="KAH9510809.1"/>
    <property type="molecule type" value="Genomic_DNA"/>
</dbReference>
<dbReference type="Gene3D" id="1.25.10.10">
    <property type="entry name" value="Leucine-rich Repeat Variant"/>
    <property type="match status" value="1"/>
</dbReference>
<comment type="caution">
    <text evidence="5">The sequence shown here is derived from an EMBL/GenBank/DDBJ whole genome shotgun (WGS) entry which is preliminary data.</text>
</comment>
<evidence type="ECO:0000259" key="4">
    <source>
        <dbReference type="Pfam" id="PF08623"/>
    </source>
</evidence>
<proteinExistence type="inferred from homology"/>
<evidence type="ECO:0000313" key="5">
    <source>
        <dbReference type="EMBL" id="KAH9510809.1"/>
    </source>
</evidence>
<dbReference type="InterPro" id="IPR011989">
    <property type="entry name" value="ARM-like"/>
</dbReference>
<evidence type="ECO:0000256" key="1">
    <source>
        <dbReference type="ARBA" id="ARBA00007657"/>
    </source>
</evidence>
<keyword evidence="2" id="KW-0677">Repeat</keyword>
<dbReference type="GO" id="GO:0010265">
    <property type="term" value="P:SCF complex assembly"/>
    <property type="evidence" value="ECO:0007669"/>
    <property type="project" value="InterPro"/>
</dbReference>
<comment type="similarity">
    <text evidence="1">Belongs to the CAND family.</text>
</comment>
<evidence type="ECO:0000256" key="3">
    <source>
        <dbReference type="ARBA" id="ARBA00022786"/>
    </source>
</evidence>
<dbReference type="Pfam" id="PF08623">
    <property type="entry name" value="TIP120"/>
    <property type="match status" value="1"/>
</dbReference>
<gene>
    <name evidence="5" type="primary">CAND1</name>
    <name evidence="5" type="ORF">DERF_009315</name>
</gene>
<dbReference type="SUPFAM" id="SSF48371">
    <property type="entry name" value="ARM repeat"/>
    <property type="match status" value="1"/>
</dbReference>
<organism evidence="5 6">
    <name type="scientific">Dermatophagoides farinae</name>
    <name type="common">American house dust mite</name>
    <dbReference type="NCBI Taxonomy" id="6954"/>
    <lineage>
        <taxon>Eukaryota</taxon>
        <taxon>Metazoa</taxon>
        <taxon>Ecdysozoa</taxon>
        <taxon>Arthropoda</taxon>
        <taxon>Chelicerata</taxon>
        <taxon>Arachnida</taxon>
        <taxon>Acari</taxon>
        <taxon>Acariformes</taxon>
        <taxon>Sarcoptiformes</taxon>
        <taxon>Astigmata</taxon>
        <taxon>Psoroptidia</taxon>
        <taxon>Analgoidea</taxon>
        <taxon>Pyroglyphidae</taxon>
        <taxon>Dermatophagoidinae</taxon>
        <taxon>Dermatophagoides</taxon>
    </lineage>
</organism>
<dbReference type="InterPro" id="IPR016024">
    <property type="entry name" value="ARM-type_fold"/>
</dbReference>
<dbReference type="InterPro" id="IPR013932">
    <property type="entry name" value="TATA-bd_TIP120"/>
</dbReference>
<dbReference type="Pfam" id="PF25782">
    <property type="entry name" value="TPR_CAND1"/>
    <property type="match status" value="1"/>
</dbReference>
<evidence type="ECO:0000313" key="6">
    <source>
        <dbReference type="Proteomes" id="UP000790347"/>
    </source>
</evidence>
<reference evidence="5" key="1">
    <citation type="submission" date="2013-05" db="EMBL/GenBank/DDBJ databases">
        <authorList>
            <person name="Yim A.K.Y."/>
            <person name="Chan T.F."/>
            <person name="Ji K.M."/>
            <person name="Liu X.Y."/>
            <person name="Zhou J.W."/>
            <person name="Li R.Q."/>
            <person name="Yang K.Y."/>
            <person name="Li J."/>
            <person name="Li M."/>
            <person name="Law P.T.W."/>
            <person name="Wu Y.L."/>
            <person name="Cai Z.L."/>
            <person name="Qin H."/>
            <person name="Bao Y."/>
            <person name="Leung R.K.K."/>
            <person name="Ng P.K.S."/>
            <person name="Zou J."/>
            <person name="Zhong X.J."/>
            <person name="Ran P.X."/>
            <person name="Zhong N.S."/>
            <person name="Liu Z.G."/>
            <person name="Tsui S.K.W."/>
        </authorList>
    </citation>
    <scope>NUCLEOTIDE SEQUENCE</scope>
    <source>
        <strain evidence="5">Derf</strain>
        <tissue evidence="5">Whole organism</tissue>
    </source>
</reference>
<dbReference type="PANTHER" id="PTHR12696">
    <property type="entry name" value="TIP120"/>
    <property type="match status" value="1"/>
</dbReference>
<evidence type="ECO:0000256" key="2">
    <source>
        <dbReference type="ARBA" id="ARBA00022737"/>
    </source>
</evidence>
<accession>A0A922HUP1</accession>
<reference evidence="5" key="2">
    <citation type="journal article" date="2022" name="Res Sq">
        <title>Comparative Genomics Reveals Insights into the Divergent Evolution of Astigmatic Mites and Household Pest Adaptations.</title>
        <authorList>
            <person name="Xiong Q."/>
            <person name="Wan A.T.-Y."/>
            <person name="Liu X.-Y."/>
            <person name="Fung C.S.-H."/>
            <person name="Xiao X."/>
            <person name="Malainual N."/>
            <person name="Hou J."/>
            <person name="Wang L."/>
            <person name="Wang M."/>
            <person name="Yang K."/>
            <person name="Cui Y."/>
            <person name="Leung E."/>
            <person name="Nong W."/>
            <person name="Shin S.-K."/>
            <person name="Au S."/>
            <person name="Jeong K.Y."/>
            <person name="Chew F.T."/>
            <person name="Hui J."/>
            <person name="Leung T.F."/>
            <person name="Tungtrongchitr A."/>
            <person name="Zhong N."/>
            <person name="Liu Z."/>
            <person name="Tsui S."/>
        </authorList>
    </citation>
    <scope>NUCLEOTIDE SEQUENCE</scope>
    <source>
        <strain evidence="5">Derf</strain>
        <tissue evidence="5">Whole organism</tissue>
    </source>
</reference>
<dbReference type="InterPro" id="IPR039852">
    <property type="entry name" value="CAND1/CAND2"/>
</dbReference>
<keyword evidence="3" id="KW-0833">Ubl conjugation pathway</keyword>
<dbReference type="Proteomes" id="UP000790347">
    <property type="component" value="Unassembled WGS sequence"/>
</dbReference>